<evidence type="ECO:0000313" key="3">
    <source>
        <dbReference type="Proteomes" id="UP001187192"/>
    </source>
</evidence>
<gene>
    <name evidence="1" type="ORF">TIFTF001_034856</name>
    <name evidence="2" type="ORF">TIFTF001_034879</name>
</gene>
<reference evidence="1" key="1">
    <citation type="submission" date="2023-07" db="EMBL/GenBank/DDBJ databases">
        <title>draft genome sequence of fig (Ficus carica).</title>
        <authorList>
            <person name="Takahashi T."/>
            <person name="Nishimura K."/>
        </authorList>
    </citation>
    <scope>NUCLEOTIDE SEQUENCE</scope>
</reference>
<accession>A0AA88E3N0</accession>
<name>A0AA88E3N0_FICCA</name>
<dbReference type="EMBL" id="BTGU01000263">
    <property type="protein sequence ID" value="GMN65814.1"/>
    <property type="molecule type" value="Genomic_DNA"/>
</dbReference>
<dbReference type="AlphaFoldDB" id="A0AA88E3N0"/>
<evidence type="ECO:0000313" key="2">
    <source>
        <dbReference type="EMBL" id="GMN65814.1"/>
    </source>
</evidence>
<organism evidence="1 3">
    <name type="scientific">Ficus carica</name>
    <name type="common">Common fig</name>
    <dbReference type="NCBI Taxonomy" id="3494"/>
    <lineage>
        <taxon>Eukaryota</taxon>
        <taxon>Viridiplantae</taxon>
        <taxon>Streptophyta</taxon>
        <taxon>Embryophyta</taxon>
        <taxon>Tracheophyta</taxon>
        <taxon>Spermatophyta</taxon>
        <taxon>Magnoliopsida</taxon>
        <taxon>eudicotyledons</taxon>
        <taxon>Gunneridae</taxon>
        <taxon>Pentapetalae</taxon>
        <taxon>rosids</taxon>
        <taxon>fabids</taxon>
        <taxon>Rosales</taxon>
        <taxon>Moraceae</taxon>
        <taxon>Ficeae</taxon>
        <taxon>Ficus</taxon>
    </lineage>
</organism>
<proteinExistence type="predicted"/>
<comment type="caution">
    <text evidence="1">The sequence shown here is derived from an EMBL/GenBank/DDBJ whole genome shotgun (WGS) entry which is preliminary data.</text>
</comment>
<dbReference type="Proteomes" id="UP001187192">
    <property type="component" value="Unassembled WGS sequence"/>
</dbReference>
<protein>
    <submittedName>
        <fullName evidence="1">Uncharacterized protein</fullName>
    </submittedName>
</protein>
<dbReference type="EMBL" id="BTGU01000262">
    <property type="protein sequence ID" value="GMN65785.1"/>
    <property type="molecule type" value="Genomic_DNA"/>
</dbReference>
<keyword evidence="3" id="KW-1185">Reference proteome</keyword>
<sequence length="113" mass="12910">MFFSDTSKNIVTEEGIVTRFLSGYFLSFSHSDFSLSLKRFLDRVPIDFFISSRVGEGWSRGLPTQYLWFHDIGLYRGHEERVATLRFVRKVEIYCSATAATAEAEVAAAAAWR</sequence>
<evidence type="ECO:0000313" key="1">
    <source>
        <dbReference type="EMBL" id="GMN65785.1"/>
    </source>
</evidence>